<protein>
    <submittedName>
        <fullName evidence="2">Uncharacterized protein</fullName>
    </submittedName>
</protein>
<organism evidence="2 3">
    <name type="scientific">Mya arenaria</name>
    <name type="common">Soft-shell clam</name>
    <dbReference type="NCBI Taxonomy" id="6604"/>
    <lineage>
        <taxon>Eukaryota</taxon>
        <taxon>Metazoa</taxon>
        <taxon>Spiralia</taxon>
        <taxon>Lophotrochozoa</taxon>
        <taxon>Mollusca</taxon>
        <taxon>Bivalvia</taxon>
        <taxon>Autobranchia</taxon>
        <taxon>Heteroconchia</taxon>
        <taxon>Euheterodonta</taxon>
        <taxon>Imparidentia</taxon>
        <taxon>Neoheterodontei</taxon>
        <taxon>Myida</taxon>
        <taxon>Myoidea</taxon>
        <taxon>Myidae</taxon>
        <taxon>Mya</taxon>
    </lineage>
</organism>
<feature type="signal peptide" evidence="1">
    <location>
        <begin position="1"/>
        <end position="22"/>
    </location>
</feature>
<proteinExistence type="predicted"/>
<feature type="chain" id="PRO_5045779719" evidence="1">
    <location>
        <begin position="23"/>
        <end position="103"/>
    </location>
</feature>
<evidence type="ECO:0000256" key="1">
    <source>
        <dbReference type="SAM" id="SignalP"/>
    </source>
</evidence>
<dbReference type="EMBL" id="CP111020">
    <property type="protein sequence ID" value="WAR14137.1"/>
    <property type="molecule type" value="Genomic_DNA"/>
</dbReference>
<evidence type="ECO:0000313" key="3">
    <source>
        <dbReference type="Proteomes" id="UP001164746"/>
    </source>
</evidence>
<evidence type="ECO:0000313" key="2">
    <source>
        <dbReference type="EMBL" id="WAR14137.1"/>
    </source>
</evidence>
<keyword evidence="1" id="KW-0732">Signal</keyword>
<gene>
    <name evidence="2" type="ORF">MAR_004242</name>
</gene>
<name>A0ABY7EVZ8_MYAAR</name>
<sequence>MQGVKMFLLCFMAMSMINFSGSLAPDDVCADVQKIEDAFKRSDCEPIRYIRTITNDSCTTVNELLHCVAESIYGYREREHREACVLHMRTAIQDRHIDSIGLV</sequence>
<reference evidence="2" key="1">
    <citation type="submission" date="2022-11" db="EMBL/GenBank/DDBJ databases">
        <title>Centuries of genome instability and evolution in soft-shell clam transmissible cancer (bioRxiv).</title>
        <authorList>
            <person name="Hart S.F.M."/>
            <person name="Yonemitsu M.A."/>
            <person name="Giersch R.M."/>
            <person name="Beal B.F."/>
            <person name="Arriagada G."/>
            <person name="Davis B.W."/>
            <person name="Ostrander E.A."/>
            <person name="Goff S.P."/>
            <person name="Metzger M.J."/>
        </authorList>
    </citation>
    <scope>NUCLEOTIDE SEQUENCE</scope>
    <source>
        <strain evidence="2">MELC-2E11</strain>
        <tissue evidence="2">Siphon/mantle</tissue>
    </source>
</reference>
<accession>A0ABY7EVZ8</accession>
<keyword evidence="3" id="KW-1185">Reference proteome</keyword>
<dbReference type="Proteomes" id="UP001164746">
    <property type="component" value="Chromosome 9"/>
</dbReference>